<sequence>MKNSKLLAVSMATLLTLTLTGCSSTSKGKDNNGTTSVKEIKGEDLNKIEKDDKEKEKYLVIDVRDAKSYKEGHIKHAINIPVEEIDKSIEELRTWREKSVVVYSDDTKKTKEAAEKLVKQGFKDVSNAQNIKDFNYDLVKYTSLTGAKFQDKILAKEDAVFLDARDKKDFDEKHVDGAKNVDSKKLDNLQDILPENKETPIYTYCYSGNRSSVIAQKLIDLGYKNIFNALDGTKEYDYKFEMADCCKEGNKEGHENHDHSNHNNSEQKHEGHSH</sequence>
<dbReference type="CDD" id="cd00158">
    <property type="entry name" value="RHOD"/>
    <property type="match status" value="2"/>
</dbReference>
<dbReference type="SMART" id="SM00450">
    <property type="entry name" value="RHOD"/>
    <property type="match status" value="2"/>
</dbReference>
<dbReference type="PROSITE" id="PS50206">
    <property type="entry name" value="RHODANESE_3"/>
    <property type="match status" value="2"/>
</dbReference>
<protein>
    <submittedName>
        <fullName evidence="4">Rhodanese-like protein</fullName>
    </submittedName>
</protein>
<dbReference type="Pfam" id="PF00581">
    <property type="entry name" value="Rhodanese"/>
    <property type="match status" value="2"/>
</dbReference>
<feature type="region of interest" description="Disordered" evidence="1">
    <location>
        <begin position="251"/>
        <end position="274"/>
    </location>
</feature>
<keyword evidence="2" id="KW-0732">Signal</keyword>
<dbReference type="InterPro" id="IPR050229">
    <property type="entry name" value="GlpE_sulfurtransferase"/>
</dbReference>
<evidence type="ECO:0000256" key="2">
    <source>
        <dbReference type="SAM" id="SignalP"/>
    </source>
</evidence>
<keyword evidence="5" id="KW-1185">Reference proteome</keyword>
<organism evidence="4 5">
    <name type="scientific">Gemella bergeri ATCC 700627</name>
    <dbReference type="NCBI Taxonomy" id="1321820"/>
    <lineage>
        <taxon>Bacteria</taxon>
        <taxon>Bacillati</taxon>
        <taxon>Bacillota</taxon>
        <taxon>Bacilli</taxon>
        <taxon>Bacillales</taxon>
        <taxon>Gemellaceae</taxon>
        <taxon>Gemella</taxon>
    </lineage>
</organism>
<dbReference type="PROSITE" id="PS51257">
    <property type="entry name" value="PROKAR_LIPOPROTEIN"/>
    <property type="match status" value="1"/>
</dbReference>
<dbReference type="InterPro" id="IPR001763">
    <property type="entry name" value="Rhodanese-like_dom"/>
</dbReference>
<dbReference type="PANTHER" id="PTHR43031:SF1">
    <property type="entry name" value="PYRIDINE NUCLEOTIDE-DISULPHIDE OXIDOREDUCTASE"/>
    <property type="match status" value="1"/>
</dbReference>
<feature type="domain" description="Rhodanese" evidence="3">
    <location>
        <begin position="54"/>
        <end position="140"/>
    </location>
</feature>
<dbReference type="Gene3D" id="3.40.250.10">
    <property type="entry name" value="Rhodanese-like domain"/>
    <property type="match status" value="2"/>
</dbReference>
<accession>U2Q2A5</accession>
<dbReference type="eggNOG" id="COG0607">
    <property type="taxonomic scope" value="Bacteria"/>
</dbReference>
<feature type="chain" id="PRO_5039030971" evidence="2">
    <location>
        <begin position="22"/>
        <end position="274"/>
    </location>
</feature>
<feature type="signal peptide" evidence="2">
    <location>
        <begin position="1"/>
        <end position="21"/>
    </location>
</feature>
<dbReference type="Proteomes" id="UP000016637">
    <property type="component" value="Unassembled WGS sequence"/>
</dbReference>
<reference evidence="4 5" key="1">
    <citation type="submission" date="2013-08" db="EMBL/GenBank/DDBJ databases">
        <authorList>
            <person name="Weinstock G."/>
            <person name="Sodergren E."/>
            <person name="Wylie T."/>
            <person name="Fulton L."/>
            <person name="Fulton R."/>
            <person name="Fronick C."/>
            <person name="O'Laughlin M."/>
            <person name="Godfrey J."/>
            <person name="Miner T."/>
            <person name="Herter B."/>
            <person name="Appelbaum E."/>
            <person name="Cordes M."/>
            <person name="Lek S."/>
            <person name="Wollam A."/>
            <person name="Pepin K.H."/>
            <person name="Palsikar V.B."/>
            <person name="Mitreva M."/>
            <person name="Wilson R.K."/>
        </authorList>
    </citation>
    <scope>NUCLEOTIDE SEQUENCE [LARGE SCALE GENOMIC DNA]</scope>
    <source>
        <strain evidence="4 5">ATCC 700627</strain>
    </source>
</reference>
<evidence type="ECO:0000313" key="5">
    <source>
        <dbReference type="Proteomes" id="UP000016637"/>
    </source>
</evidence>
<gene>
    <name evidence="4" type="ORF">HMPREF1983_01254</name>
</gene>
<comment type="caution">
    <text evidence="4">The sequence shown here is derived from an EMBL/GenBank/DDBJ whole genome shotgun (WGS) entry which is preliminary data.</text>
</comment>
<dbReference type="EMBL" id="AWVP01000079">
    <property type="protein sequence ID" value="ERK56875.1"/>
    <property type="molecule type" value="Genomic_DNA"/>
</dbReference>
<evidence type="ECO:0000256" key="1">
    <source>
        <dbReference type="SAM" id="MobiDB-lite"/>
    </source>
</evidence>
<dbReference type="PATRIC" id="fig|1321820.3.peg.1216"/>
<dbReference type="RefSeq" id="WP_021752452.1">
    <property type="nucleotide sequence ID" value="NZ_KI271806.1"/>
</dbReference>
<dbReference type="AlphaFoldDB" id="U2Q2A5"/>
<evidence type="ECO:0000259" key="3">
    <source>
        <dbReference type="PROSITE" id="PS50206"/>
    </source>
</evidence>
<dbReference type="SUPFAM" id="SSF52821">
    <property type="entry name" value="Rhodanese/Cell cycle control phosphatase"/>
    <property type="match status" value="2"/>
</dbReference>
<dbReference type="HOGENOM" id="CLU_097478_0_0_9"/>
<name>U2Q2A5_9BACL</name>
<feature type="domain" description="Rhodanese" evidence="3">
    <location>
        <begin position="155"/>
        <end position="238"/>
    </location>
</feature>
<dbReference type="PANTHER" id="PTHR43031">
    <property type="entry name" value="FAD-DEPENDENT OXIDOREDUCTASE"/>
    <property type="match status" value="1"/>
</dbReference>
<dbReference type="InterPro" id="IPR036873">
    <property type="entry name" value="Rhodanese-like_dom_sf"/>
</dbReference>
<evidence type="ECO:0000313" key="4">
    <source>
        <dbReference type="EMBL" id="ERK56875.1"/>
    </source>
</evidence>
<proteinExistence type="predicted"/>